<dbReference type="InterPro" id="IPR029068">
    <property type="entry name" value="Glyas_Bleomycin-R_OHBP_Dase"/>
</dbReference>
<dbReference type="PANTHER" id="PTHR34109:SF1">
    <property type="entry name" value="VOC DOMAIN-CONTAINING PROTEIN"/>
    <property type="match status" value="1"/>
</dbReference>
<dbReference type="Gene3D" id="3.30.720.120">
    <property type="match status" value="1"/>
</dbReference>
<dbReference type="Pfam" id="PF00903">
    <property type="entry name" value="Glyoxalase"/>
    <property type="match status" value="1"/>
</dbReference>
<comment type="caution">
    <text evidence="2">The sequence shown here is derived from an EMBL/GenBank/DDBJ whole genome shotgun (WGS) entry which is preliminary data.</text>
</comment>
<organism evidence="2 3">
    <name type="scientific">Aquabacterium soli</name>
    <dbReference type="NCBI Taxonomy" id="2493092"/>
    <lineage>
        <taxon>Bacteria</taxon>
        <taxon>Pseudomonadati</taxon>
        <taxon>Pseudomonadota</taxon>
        <taxon>Betaproteobacteria</taxon>
        <taxon>Burkholderiales</taxon>
        <taxon>Aquabacterium</taxon>
    </lineage>
</organism>
<keyword evidence="3" id="KW-1185">Reference proteome</keyword>
<dbReference type="RefSeq" id="WP_125244712.1">
    <property type="nucleotide sequence ID" value="NZ_RSED01000017.1"/>
</dbReference>
<proteinExistence type="predicted"/>
<dbReference type="AlphaFoldDB" id="A0A3R8S115"/>
<dbReference type="EMBL" id="RSED01000017">
    <property type="protein sequence ID" value="RRS02895.1"/>
    <property type="molecule type" value="Genomic_DNA"/>
</dbReference>
<dbReference type="PANTHER" id="PTHR34109">
    <property type="entry name" value="BNAUNNG04460D PROTEIN-RELATED"/>
    <property type="match status" value="1"/>
</dbReference>
<name>A0A3R8S115_9BURK</name>
<gene>
    <name evidence="2" type="ORF">EIP75_18220</name>
</gene>
<dbReference type="CDD" id="cd07246">
    <property type="entry name" value="VOC_like"/>
    <property type="match status" value="1"/>
</dbReference>
<protein>
    <submittedName>
        <fullName evidence="2">VOC family protein</fullName>
    </submittedName>
</protein>
<dbReference type="InterPro" id="IPR037523">
    <property type="entry name" value="VOC_core"/>
</dbReference>
<reference evidence="2 3" key="1">
    <citation type="submission" date="2018-12" db="EMBL/GenBank/DDBJ databases">
        <title>The whole draft genome of Aquabacterium sp. SJQ9.</title>
        <authorList>
            <person name="Sun L."/>
            <person name="Gao X."/>
            <person name="Chen W."/>
            <person name="Huang K."/>
        </authorList>
    </citation>
    <scope>NUCLEOTIDE SEQUENCE [LARGE SCALE GENOMIC DNA]</scope>
    <source>
        <strain evidence="2 3">SJQ9</strain>
    </source>
</reference>
<feature type="domain" description="VOC" evidence="1">
    <location>
        <begin position="10"/>
        <end position="127"/>
    </location>
</feature>
<dbReference type="PROSITE" id="PS51819">
    <property type="entry name" value="VOC"/>
    <property type="match status" value="1"/>
</dbReference>
<sequence>MPHPAYKPQQYTSVAPYLVIDGAAATLDFLVKVFDAERLRIVPGDNGRLRHAEVRIDDTVLMLADSLEGWGAVPAHVHIYVPDVDETYRRAIEAGATAVQEPVKKDDEDKRGGFRDAGGTTWWVGTQVA</sequence>
<evidence type="ECO:0000313" key="3">
    <source>
        <dbReference type="Proteomes" id="UP000269265"/>
    </source>
</evidence>
<evidence type="ECO:0000259" key="1">
    <source>
        <dbReference type="PROSITE" id="PS51819"/>
    </source>
</evidence>
<evidence type="ECO:0000313" key="2">
    <source>
        <dbReference type="EMBL" id="RRS02895.1"/>
    </source>
</evidence>
<dbReference type="InterPro" id="IPR004360">
    <property type="entry name" value="Glyas_Fos-R_dOase_dom"/>
</dbReference>
<dbReference type="Gene3D" id="3.30.720.110">
    <property type="match status" value="1"/>
</dbReference>
<dbReference type="SUPFAM" id="SSF54593">
    <property type="entry name" value="Glyoxalase/Bleomycin resistance protein/Dihydroxybiphenyl dioxygenase"/>
    <property type="match status" value="1"/>
</dbReference>
<dbReference type="OrthoDB" id="9795306at2"/>
<accession>A0A3R8S115</accession>
<dbReference type="Proteomes" id="UP000269265">
    <property type="component" value="Unassembled WGS sequence"/>
</dbReference>